<dbReference type="FunCoup" id="A9WFC7">
    <property type="interactions" value="96"/>
</dbReference>
<keyword evidence="1 5" id="KW-0413">Isomerase</keyword>
<dbReference type="STRING" id="324602.Caur_2912"/>
<keyword evidence="1" id="KW-0697">Rotamase</keyword>
<proteinExistence type="predicted"/>
<dbReference type="GO" id="GO:0003755">
    <property type="term" value="F:peptidyl-prolyl cis-trans isomerase activity"/>
    <property type="evidence" value="ECO:0007669"/>
    <property type="project" value="UniProtKB-KW"/>
</dbReference>
<keyword evidence="6" id="KW-1185">Reference proteome</keyword>
<dbReference type="InterPro" id="IPR023058">
    <property type="entry name" value="PPIase_PpiC_CS"/>
</dbReference>
<evidence type="ECO:0000259" key="4">
    <source>
        <dbReference type="PROSITE" id="PS50198"/>
    </source>
</evidence>
<feature type="region of interest" description="Disordered" evidence="2">
    <location>
        <begin position="28"/>
        <end position="59"/>
    </location>
</feature>
<dbReference type="InterPro" id="IPR000297">
    <property type="entry name" value="PPIase_PpiC"/>
</dbReference>
<dbReference type="InParanoid" id="A9WFC7"/>
<feature type="domain" description="PpiC" evidence="4">
    <location>
        <begin position="169"/>
        <end position="266"/>
    </location>
</feature>
<dbReference type="PROSITE" id="PS50198">
    <property type="entry name" value="PPIC_PPIASE_2"/>
    <property type="match status" value="1"/>
</dbReference>
<dbReference type="EMBL" id="CP000909">
    <property type="protein sequence ID" value="ABY36111.1"/>
    <property type="molecule type" value="Genomic_DNA"/>
</dbReference>
<dbReference type="eggNOG" id="COG0760">
    <property type="taxonomic scope" value="Bacteria"/>
</dbReference>
<keyword evidence="3" id="KW-0732">Signal</keyword>
<evidence type="ECO:0000256" key="3">
    <source>
        <dbReference type="SAM" id="SignalP"/>
    </source>
</evidence>
<dbReference type="Gene3D" id="3.10.50.40">
    <property type="match status" value="1"/>
</dbReference>
<dbReference type="InterPro" id="IPR027304">
    <property type="entry name" value="Trigger_fact/SurA_dom_sf"/>
</dbReference>
<accession>A9WFC7</accession>
<dbReference type="PANTHER" id="PTHR47245:SF2">
    <property type="entry name" value="PEPTIDYL-PROLYL CIS-TRANS ISOMERASE HP_0175-RELATED"/>
    <property type="match status" value="1"/>
</dbReference>
<dbReference type="SUPFAM" id="SSF109998">
    <property type="entry name" value="Triger factor/SurA peptide-binding domain-like"/>
    <property type="match status" value="1"/>
</dbReference>
<gene>
    <name evidence="5" type="ordered locus">Caur_2912</name>
</gene>
<dbReference type="PATRIC" id="fig|324602.8.peg.3278"/>
<dbReference type="InterPro" id="IPR050245">
    <property type="entry name" value="PrsA_foldase"/>
</dbReference>
<dbReference type="Gene3D" id="1.10.4030.10">
    <property type="entry name" value="Porin chaperone SurA, peptide-binding domain"/>
    <property type="match status" value="1"/>
</dbReference>
<reference evidence="6" key="1">
    <citation type="journal article" date="2011" name="BMC Genomics">
        <title>Complete genome sequence of the filamentous anoxygenic phototrophic bacterium Chloroflexus aurantiacus.</title>
        <authorList>
            <person name="Tang K.H."/>
            <person name="Barry K."/>
            <person name="Chertkov O."/>
            <person name="Dalin E."/>
            <person name="Han C.S."/>
            <person name="Hauser L.J."/>
            <person name="Honchak B.M."/>
            <person name="Karbach L.E."/>
            <person name="Land M.L."/>
            <person name="Lapidus A."/>
            <person name="Larimer F.W."/>
            <person name="Mikhailova N."/>
            <person name="Pitluck S."/>
            <person name="Pierson B.K."/>
            <person name="Blankenship R.E."/>
        </authorList>
    </citation>
    <scope>NUCLEOTIDE SEQUENCE [LARGE SCALE GENOMIC DNA]</scope>
    <source>
        <strain evidence="6">ATCC 29366 / DSM 635 / J-10-fl</strain>
    </source>
</reference>
<dbReference type="HOGENOM" id="CLU_034646_5_3_0"/>
<sequence length="321" mass="34537">MSVDAFFRRLVWLGLVASLLLTACGAPSGPTVAGSPTTGNPQTPPSPEAGGTSGTVPAPDDAIARVGEEFILRRDFDRLYLPGADPQNLIDQMIDVELVVQAALAEGATVDEATIDSQVEQLRLAQAGGDEAQFLTFLQDNNIADEEELRRLLRRDYLIEQMLLKHTTAEQVRARHILVAATPEEAESRKATAEAILAELQGGADFAALARARSDDPGSAAQGGDLGWAPRGVYVEPFEEAVFSMQPGELRLVQTDFGWHIIEVTEGPEVRSFTDRALLETQAGQEAFSATFLPWVAELRSSAEAAGKIEILVDVATLTQQ</sequence>
<feature type="chain" id="PRO_5007909915" evidence="3">
    <location>
        <begin position="29"/>
        <end position="321"/>
    </location>
</feature>
<evidence type="ECO:0000313" key="6">
    <source>
        <dbReference type="Proteomes" id="UP000002008"/>
    </source>
</evidence>
<dbReference type="KEGG" id="cau:Caur_2912"/>
<protein>
    <submittedName>
        <fullName evidence="5">PpiC-type peptidyl-prolyl cis-trans isomerase</fullName>
    </submittedName>
</protein>
<dbReference type="Pfam" id="PF13616">
    <property type="entry name" value="Rotamase_3"/>
    <property type="match status" value="1"/>
</dbReference>
<dbReference type="RefSeq" id="WP_012258764.1">
    <property type="nucleotide sequence ID" value="NC_010175.1"/>
</dbReference>
<dbReference type="Proteomes" id="UP000002008">
    <property type="component" value="Chromosome"/>
</dbReference>
<dbReference type="PANTHER" id="PTHR47245">
    <property type="entry name" value="PEPTIDYLPROLYL ISOMERASE"/>
    <property type="match status" value="1"/>
</dbReference>
<feature type="signal peptide" evidence="3">
    <location>
        <begin position="1"/>
        <end position="28"/>
    </location>
</feature>
<dbReference type="EnsemblBacteria" id="ABY36111">
    <property type="protein sequence ID" value="ABY36111"/>
    <property type="gene ID" value="Caur_2912"/>
</dbReference>
<dbReference type="InterPro" id="IPR046357">
    <property type="entry name" value="PPIase_dom_sf"/>
</dbReference>
<evidence type="ECO:0000256" key="2">
    <source>
        <dbReference type="SAM" id="MobiDB-lite"/>
    </source>
</evidence>
<evidence type="ECO:0000313" key="5">
    <source>
        <dbReference type="EMBL" id="ABY36111.1"/>
    </source>
</evidence>
<dbReference type="AlphaFoldDB" id="A9WFC7"/>
<evidence type="ECO:0000256" key="1">
    <source>
        <dbReference type="PROSITE-ProRule" id="PRU00278"/>
    </source>
</evidence>
<dbReference type="SUPFAM" id="SSF54534">
    <property type="entry name" value="FKBP-like"/>
    <property type="match status" value="1"/>
</dbReference>
<organism evidence="5 6">
    <name type="scientific">Chloroflexus aurantiacus (strain ATCC 29366 / DSM 635 / J-10-fl)</name>
    <dbReference type="NCBI Taxonomy" id="324602"/>
    <lineage>
        <taxon>Bacteria</taxon>
        <taxon>Bacillati</taxon>
        <taxon>Chloroflexota</taxon>
        <taxon>Chloroflexia</taxon>
        <taxon>Chloroflexales</taxon>
        <taxon>Chloroflexineae</taxon>
        <taxon>Chloroflexaceae</taxon>
        <taxon>Chloroflexus</taxon>
    </lineage>
</organism>
<dbReference type="PROSITE" id="PS01096">
    <property type="entry name" value="PPIC_PPIASE_1"/>
    <property type="match status" value="1"/>
</dbReference>
<name>A9WFC7_CHLAA</name>